<evidence type="ECO:0000256" key="1">
    <source>
        <dbReference type="SAM" id="MobiDB-lite"/>
    </source>
</evidence>
<dbReference type="AlphaFoldDB" id="A0A6C0F3P3"/>
<feature type="region of interest" description="Disordered" evidence="1">
    <location>
        <begin position="1"/>
        <end position="28"/>
    </location>
</feature>
<evidence type="ECO:0000313" key="2">
    <source>
        <dbReference type="EMBL" id="QHT35253.1"/>
    </source>
</evidence>
<dbReference type="EMBL" id="MN739015">
    <property type="protein sequence ID" value="QHT35253.1"/>
    <property type="molecule type" value="Genomic_DNA"/>
</dbReference>
<sequence>MEKSKPADTQSETAESKSGSTLSKKDKPVKWSPENEVIMVEWCDCAACYKWLNSRAHAKLSSAHAWFTIPAITLSTITGTASFAQSSLPIGMQEYAPAVIGSVNIFIGILSTIQQYLKISELNEAHRVSAISWDKFARNIRIELAKDPDERSDAGQFLKICRMEFDRLMETSPAIPQKVVIEFNNTFQGKAGSKERKRFEELRKPDICNSIVSANESRHHWYKEIEHVENKMEDDFHDVDNELIESIKHKHEEDQTRILELVNKVREKEEAELNTKRRQSADAVKYEAKLYEDREKLQKYINAFMETVGRNPHIDEMTENMKDNVSKDAIESFRHVL</sequence>
<protein>
    <recommendedName>
        <fullName evidence="3">SMODS and SLOG-associating 2TM effector domain-containing protein</fullName>
    </recommendedName>
</protein>
<organism evidence="2">
    <name type="scientific">viral metagenome</name>
    <dbReference type="NCBI Taxonomy" id="1070528"/>
    <lineage>
        <taxon>unclassified sequences</taxon>
        <taxon>metagenomes</taxon>
        <taxon>organismal metagenomes</taxon>
    </lineage>
</organism>
<dbReference type="NCBIfam" id="NF033632">
    <property type="entry name" value="SLATT_4"/>
    <property type="match status" value="1"/>
</dbReference>
<feature type="compositionally biased region" description="Polar residues" evidence="1">
    <location>
        <begin position="7"/>
        <end position="22"/>
    </location>
</feature>
<name>A0A6C0F3P3_9ZZZZ</name>
<accession>A0A6C0F3P3</accession>
<evidence type="ECO:0008006" key="3">
    <source>
        <dbReference type="Google" id="ProtNLM"/>
    </source>
</evidence>
<proteinExistence type="predicted"/>
<reference evidence="2" key="1">
    <citation type="journal article" date="2020" name="Nature">
        <title>Giant virus diversity and host interactions through global metagenomics.</title>
        <authorList>
            <person name="Schulz F."/>
            <person name="Roux S."/>
            <person name="Paez-Espino D."/>
            <person name="Jungbluth S."/>
            <person name="Walsh D.A."/>
            <person name="Denef V.J."/>
            <person name="McMahon K.D."/>
            <person name="Konstantinidis K.T."/>
            <person name="Eloe-Fadrosh E.A."/>
            <person name="Kyrpides N.C."/>
            <person name="Woyke T."/>
        </authorList>
    </citation>
    <scope>NUCLEOTIDE SEQUENCE</scope>
    <source>
        <strain evidence="2">GVMAG-M-3300009180-1</strain>
    </source>
</reference>